<dbReference type="InterPro" id="IPR050357">
    <property type="entry name" value="Arrestin_domain-protein"/>
</dbReference>
<dbReference type="InterPro" id="IPR014752">
    <property type="entry name" value="Arrestin-like_C"/>
</dbReference>
<sequence>TVFMLMHYVPSQSGVNEQCSTNSCLFCCQKGTVIVSASLKRRAYVPGEEILIYADILNMSNTLIHKSCAKLVQVVTYLSNKGFRSHVDEVIVSQVYRGRVACGESDTWDGVRVTVPPLPPTSKFENFCKLMEIEYRLDVSSFNYTSYEFFILFIVDIDGRSSPLELQMPLMVGTVPLHREFSKLEQASEEGNLVYIPPLVPQTMETKYKKLPAVFSGPCVWGPRSVETYYYRQVNRHQEVPSVPNRIPQVVLAPHQKEKSFAPRYVCYRHEEGLTPGPVFARGVPQIVITEHPPCLRHHHLPPTSRRHSAPGHIMMPSPEKVPTTPADTPLRHKLPDIPETK</sequence>
<feature type="non-terminal residue" evidence="3">
    <location>
        <position position="1"/>
    </location>
</feature>
<comment type="caution">
    <text evidence="3">The sequence shown here is derived from an EMBL/GenBank/DDBJ whole genome shotgun (WGS) entry which is preliminary data.</text>
</comment>
<dbReference type="PANTHER" id="PTHR11188">
    <property type="entry name" value="ARRESTIN DOMAIN CONTAINING PROTEIN"/>
    <property type="match status" value="1"/>
</dbReference>
<reference evidence="3 4" key="1">
    <citation type="journal article" date="2022" name="Allergy">
        <title>Genome assembly and annotation of Periplaneta americana reveal a comprehensive cockroach allergen profile.</title>
        <authorList>
            <person name="Wang L."/>
            <person name="Xiong Q."/>
            <person name="Saelim N."/>
            <person name="Wang L."/>
            <person name="Nong W."/>
            <person name="Wan A.T."/>
            <person name="Shi M."/>
            <person name="Liu X."/>
            <person name="Cao Q."/>
            <person name="Hui J.H.L."/>
            <person name="Sookrung N."/>
            <person name="Leung T.F."/>
            <person name="Tungtrongchitr A."/>
            <person name="Tsui S.K.W."/>
        </authorList>
    </citation>
    <scope>NUCLEOTIDE SEQUENCE [LARGE SCALE GENOMIC DNA]</scope>
    <source>
        <strain evidence="3">PWHHKU_190912</strain>
    </source>
</reference>
<proteinExistence type="predicted"/>
<feature type="compositionally biased region" description="Basic residues" evidence="1">
    <location>
        <begin position="295"/>
        <end position="310"/>
    </location>
</feature>
<evidence type="ECO:0000313" key="3">
    <source>
        <dbReference type="EMBL" id="KAJ4441434.1"/>
    </source>
</evidence>
<dbReference type="Proteomes" id="UP001148838">
    <property type="component" value="Unassembled WGS sequence"/>
</dbReference>
<evidence type="ECO:0000256" key="1">
    <source>
        <dbReference type="SAM" id="MobiDB-lite"/>
    </source>
</evidence>
<dbReference type="Gene3D" id="2.60.40.640">
    <property type="match status" value="1"/>
</dbReference>
<dbReference type="SMART" id="SM01017">
    <property type="entry name" value="Arrestin_C"/>
    <property type="match status" value="1"/>
</dbReference>
<dbReference type="EMBL" id="JAJSOF020000015">
    <property type="protein sequence ID" value="KAJ4441434.1"/>
    <property type="molecule type" value="Genomic_DNA"/>
</dbReference>
<dbReference type="InterPro" id="IPR014756">
    <property type="entry name" value="Ig_E-set"/>
</dbReference>
<feature type="domain" description="Arrestin C-terminal-like" evidence="2">
    <location>
        <begin position="29"/>
        <end position="177"/>
    </location>
</feature>
<dbReference type="PANTHER" id="PTHR11188:SF17">
    <property type="entry name" value="FI21816P1"/>
    <property type="match status" value="1"/>
</dbReference>
<protein>
    <recommendedName>
        <fullName evidence="2">Arrestin C-terminal-like domain-containing protein</fullName>
    </recommendedName>
</protein>
<organism evidence="3 4">
    <name type="scientific">Periplaneta americana</name>
    <name type="common">American cockroach</name>
    <name type="synonym">Blatta americana</name>
    <dbReference type="NCBI Taxonomy" id="6978"/>
    <lineage>
        <taxon>Eukaryota</taxon>
        <taxon>Metazoa</taxon>
        <taxon>Ecdysozoa</taxon>
        <taxon>Arthropoda</taxon>
        <taxon>Hexapoda</taxon>
        <taxon>Insecta</taxon>
        <taxon>Pterygota</taxon>
        <taxon>Neoptera</taxon>
        <taxon>Polyneoptera</taxon>
        <taxon>Dictyoptera</taxon>
        <taxon>Blattodea</taxon>
        <taxon>Blattoidea</taxon>
        <taxon>Blattidae</taxon>
        <taxon>Blattinae</taxon>
        <taxon>Periplaneta</taxon>
    </lineage>
</organism>
<dbReference type="InterPro" id="IPR011022">
    <property type="entry name" value="Arrestin_C-like"/>
</dbReference>
<dbReference type="Pfam" id="PF02752">
    <property type="entry name" value="Arrestin_C"/>
    <property type="match status" value="1"/>
</dbReference>
<feature type="region of interest" description="Disordered" evidence="1">
    <location>
        <begin position="295"/>
        <end position="342"/>
    </location>
</feature>
<evidence type="ECO:0000259" key="2">
    <source>
        <dbReference type="SMART" id="SM01017"/>
    </source>
</evidence>
<accession>A0ABQ8T4L1</accession>
<dbReference type="SUPFAM" id="SSF81296">
    <property type="entry name" value="E set domains"/>
    <property type="match status" value="1"/>
</dbReference>
<evidence type="ECO:0000313" key="4">
    <source>
        <dbReference type="Proteomes" id="UP001148838"/>
    </source>
</evidence>
<keyword evidence="4" id="KW-1185">Reference proteome</keyword>
<name>A0ABQ8T4L1_PERAM</name>
<gene>
    <name evidence="3" type="ORF">ANN_11289</name>
</gene>
<feature type="compositionally biased region" description="Basic and acidic residues" evidence="1">
    <location>
        <begin position="330"/>
        <end position="342"/>
    </location>
</feature>